<proteinExistence type="predicted"/>
<dbReference type="EMBL" id="UOFO01000110">
    <property type="protein sequence ID" value="VAW87096.1"/>
    <property type="molecule type" value="Genomic_DNA"/>
</dbReference>
<name>A0A3B1A2I1_9ZZZZ</name>
<evidence type="ECO:0000313" key="1">
    <source>
        <dbReference type="EMBL" id="VAW87096.1"/>
    </source>
</evidence>
<dbReference type="InterPro" id="IPR010727">
    <property type="entry name" value="DUF1302"/>
</dbReference>
<dbReference type="Pfam" id="PF06980">
    <property type="entry name" value="DUF1302"/>
    <property type="match status" value="1"/>
</dbReference>
<sequence length="610" mass="66312">MRSRPDNSIIEYSSTILLPIFFLLLLSNTTVAYEIQQGEVHGSIDTTLSYGLSSRVESRDQRLIGISNGGTAFGVNADDGNLNYNKGIFSNTFKLTSEMELNYRNFGGFIRATAFYDYENEKKDREKTPLSDDAKELVGSDFDLLDAYLWTQFDIGDKPAEIRIGNQILSWGESTFIQNSINAINPINVSKIRVPGAELREALVPLPILSTSLATTENTSVELFYQLAWEQTEVDPVGSYFSTNDFAAAGGERVMLGWGVVPDTVPANLVVQPPATTAVVLRGADREAKDSGQYGIAMHWYSPQLNDTEFGLYYINYHSRLPLIGATTGTAAAAAGVDPNGLSYVQTARYFISYPEDVKLYGLSMNTLLGHTGIALQGEVSYRQDTPLQIDDVEILFAALGAQDNLSPGNTGAAALAGFGQLGLIPFESDILGFILKDVTQAQFTATKLFGPALGANSTVFLAEVGVTHVIDMPDKNVLRLNGPGTFISGNSALAAVHPDPAGNPVYEEGKRFADATSWGYRMLARMQFDNVFRGINLAPRIAWQHDVNGISPGPGGNFIEGRTAVTLGLGATYQYVYSADIGYTRYSGAGRYNLINDRDFVSANIKYAF</sequence>
<gene>
    <name evidence="1" type="ORF">MNBD_GAMMA16-2076</name>
</gene>
<reference evidence="1" key="1">
    <citation type="submission" date="2018-06" db="EMBL/GenBank/DDBJ databases">
        <authorList>
            <person name="Zhirakovskaya E."/>
        </authorList>
    </citation>
    <scope>NUCLEOTIDE SEQUENCE</scope>
</reference>
<dbReference type="AlphaFoldDB" id="A0A3B1A2I1"/>
<organism evidence="1">
    <name type="scientific">hydrothermal vent metagenome</name>
    <dbReference type="NCBI Taxonomy" id="652676"/>
    <lineage>
        <taxon>unclassified sequences</taxon>
        <taxon>metagenomes</taxon>
        <taxon>ecological metagenomes</taxon>
    </lineage>
</organism>
<evidence type="ECO:0008006" key="2">
    <source>
        <dbReference type="Google" id="ProtNLM"/>
    </source>
</evidence>
<accession>A0A3B1A2I1</accession>
<protein>
    <recommendedName>
        <fullName evidence="2">DUF1302 domain-containing protein</fullName>
    </recommendedName>
</protein>